<dbReference type="Proteomes" id="UP000046392">
    <property type="component" value="Unplaced"/>
</dbReference>
<sequence>MAREETITETDSLPSDEILRHKYKILTRSSLFQKPKNFSSNKPSLKYEKTREPLLSTIQEESRNHYTDSTGSRVCNIDRSTNKRLEKTSIEVMKSINKLKSANFNNIDNNTKFHHKEQPKQKSNFRTALKHDQTSKPKKNKQCPNIEETIELFSKRINGKISKLHVKKEEVPLSEMKSINLLKKLADNTSEIFKEYNCDYVNSKDILSNYLFQTLTKQFYHISFLSSDASDENPDRFSDLDLSMDEDELISKPISSGDVELTSGETNDMISREKPLCSLSVIQEESIFHASGNVSLASSGSKEVSKYSDNRSRAGSSSISLVSSKKNGSLRSSNGSNNYTSAKSGRSSLVSGSSNGGRSSRGRCFSEKNSEVLECLSKLQNVSLNKSGDVERSETTTPTLPRNSNAKNDNKEGNRFLQIKKKNVPVKVSKNEVPLSGMKSFQLLSDMANSTMDILLKDHFNYLNENQAFFEMCPGLLAKYMPQSVDFKSVDKSNSGSKILDGRSMDEQSHSKSASVLFIPN</sequence>
<keyword evidence="2" id="KW-1185">Reference proteome</keyword>
<organism evidence="2 3">
    <name type="scientific">Strongyloides papillosus</name>
    <name type="common">Intestinal threadworm</name>
    <dbReference type="NCBI Taxonomy" id="174720"/>
    <lineage>
        <taxon>Eukaryota</taxon>
        <taxon>Metazoa</taxon>
        <taxon>Ecdysozoa</taxon>
        <taxon>Nematoda</taxon>
        <taxon>Chromadorea</taxon>
        <taxon>Rhabditida</taxon>
        <taxon>Tylenchina</taxon>
        <taxon>Panagrolaimomorpha</taxon>
        <taxon>Strongyloidoidea</taxon>
        <taxon>Strongyloididae</taxon>
        <taxon>Strongyloides</taxon>
    </lineage>
</organism>
<accession>A0A0N5BCY1</accession>
<dbReference type="WBParaSite" id="SPAL_0000387500.1">
    <property type="protein sequence ID" value="SPAL_0000387500.1"/>
    <property type="gene ID" value="SPAL_0000387500"/>
</dbReference>
<proteinExistence type="predicted"/>
<reference evidence="3" key="1">
    <citation type="submission" date="2017-02" db="UniProtKB">
        <authorList>
            <consortium name="WormBaseParasite"/>
        </authorList>
    </citation>
    <scope>IDENTIFICATION</scope>
</reference>
<feature type="region of interest" description="Disordered" evidence="1">
    <location>
        <begin position="386"/>
        <end position="415"/>
    </location>
</feature>
<name>A0A0N5BCY1_STREA</name>
<evidence type="ECO:0000313" key="2">
    <source>
        <dbReference type="Proteomes" id="UP000046392"/>
    </source>
</evidence>
<evidence type="ECO:0000256" key="1">
    <source>
        <dbReference type="SAM" id="MobiDB-lite"/>
    </source>
</evidence>
<feature type="region of interest" description="Disordered" evidence="1">
    <location>
        <begin position="299"/>
        <end position="364"/>
    </location>
</feature>
<dbReference type="AlphaFoldDB" id="A0A0N5BCY1"/>
<evidence type="ECO:0000313" key="3">
    <source>
        <dbReference type="WBParaSite" id="SPAL_0000387500.1"/>
    </source>
</evidence>
<feature type="compositionally biased region" description="Polar residues" evidence="1">
    <location>
        <begin position="395"/>
        <end position="407"/>
    </location>
</feature>
<protein>
    <submittedName>
        <fullName evidence="3">Non-specific serine/threonine protein kinase</fullName>
    </submittedName>
</protein>
<feature type="compositionally biased region" description="Basic and acidic residues" evidence="1">
    <location>
        <begin position="303"/>
        <end position="312"/>
    </location>
</feature>
<feature type="compositionally biased region" description="Low complexity" evidence="1">
    <location>
        <begin position="313"/>
        <end position="358"/>
    </location>
</feature>